<dbReference type="EMBL" id="OU892281">
    <property type="protein sequence ID" value="CAG9768983.1"/>
    <property type="molecule type" value="Genomic_DNA"/>
</dbReference>
<organism evidence="1 2">
    <name type="scientific">Ceutorhynchus assimilis</name>
    <name type="common">cabbage seed weevil</name>
    <dbReference type="NCBI Taxonomy" id="467358"/>
    <lineage>
        <taxon>Eukaryota</taxon>
        <taxon>Metazoa</taxon>
        <taxon>Ecdysozoa</taxon>
        <taxon>Arthropoda</taxon>
        <taxon>Hexapoda</taxon>
        <taxon>Insecta</taxon>
        <taxon>Pterygota</taxon>
        <taxon>Neoptera</taxon>
        <taxon>Endopterygota</taxon>
        <taxon>Coleoptera</taxon>
        <taxon>Polyphaga</taxon>
        <taxon>Cucujiformia</taxon>
        <taxon>Curculionidae</taxon>
        <taxon>Ceutorhynchinae</taxon>
        <taxon>Ceutorhynchus</taxon>
    </lineage>
</organism>
<dbReference type="CDD" id="cd22971">
    <property type="entry name" value="DD_RIIAD1"/>
    <property type="match status" value="1"/>
</dbReference>
<accession>A0A9N9MTV6</accession>
<sequence length="209" mass="24805">MADKSTVYIDDYQFHPGDVPRGMTNYDYACLTKKQQQRLNNHRVEIMRENQNYLFKHPEIRGVIQIVLRQLLRERPSHDIHTYVSNWFAANTENIFKDVNKYVEKVQKPIPVESKTQVKEEKHVKLEDRVFDGITSKSSSEELLPDEIKIVKDLLNEILDKIYTYKDDESEDKISFRRQHSEDTDEDIIFDLGLDFDLDFSAYHEEDDS</sequence>
<dbReference type="AlphaFoldDB" id="A0A9N9MTV6"/>
<gene>
    <name evidence="1" type="ORF">CEUTPL_LOCUS9501</name>
</gene>
<name>A0A9N9MTV6_9CUCU</name>
<reference evidence="1" key="1">
    <citation type="submission" date="2022-01" db="EMBL/GenBank/DDBJ databases">
        <authorList>
            <person name="King R."/>
        </authorList>
    </citation>
    <scope>NUCLEOTIDE SEQUENCE</scope>
</reference>
<dbReference type="InterPro" id="IPR059162">
    <property type="entry name" value="RIIAD1"/>
</dbReference>
<evidence type="ECO:0000313" key="2">
    <source>
        <dbReference type="Proteomes" id="UP001152799"/>
    </source>
</evidence>
<protein>
    <submittedName>
        <fullName evidence="1">Uncharacterized protein</fullName>
    </submittedName>
</protein>
<dbReference type="Proteomes" id="UP001152799">
    <property type="component" value="Chromosome 5"/>
</dbReference>
<proteinExistence type="predicted"/>
<evidence type="ECO:0000313" key="1">
    <source>
        <dbReference type="EMBL" id="CAG9768983.1"/>
    </source>
</evidence>
<dbReference type="OrthoDB" id="10249338at2759"/>
<keyword evidence="2" id="KW-1185">Reference proteome</keyword>